<evidence type="ECO:0000256" key="4">
    <source>
        <dbReference type="ARBA" id="ARBA00022723"/>
    </source>
</evidence>
<evidence type="ECO:0000256" key="7">
    <source>
        <dbReference type="ARBA" id="ARBA00022833"/>
    </source>
</evidence>
<protein>
    <submittedName>
        <fullName evidence="10">Deoxyribonuclease IV</fullName>
        <ecNumber evidence="10">3.1.21.2</ecNumber>
    </submittedName>
</protein>
<accession>A0A941ANK9</accession>
<evidence type="ECO:0000313" key="10">
    <source>
        <dbReference type="EMBL" id="MBP3950457.1"/>
    </source>
</evidence>
<keyword evidence="4" id="KW-0479">Metal-binding</keyword>
<comment type="cofactor">
    <cofactor evidence="1">
        <name>Zn(2+)</name>
        <dbReference type="ChEBI" id="CHEBI:29105"/>
    </cofactor>
</comment>
<evidence type="ECO:0000313" key="11">
    <source>
        <dbReference type="Proteomes" id="UP000678228"/>
    </source>
</evidence>
<dbReference type="Pfam" id="PF01261">
    <property type="entry name" value="AP_endonuc_2"/>
    <property type="match status" value="1"/>
</dbReference>
<name>A0A941ANK9_9BACI</name>
<dbReference type="PANTHER" id="PTHR21445:SF0">
    <property type="entry name" value="APURINIC-APYRIMIDINIC ENDONUCLEASE"/>
    <property type="match status" value="1"/>
</dbReference>
<comment type="caution">
    <text evidence="10">The sequence shown here is derived from an EMBL/GenBank/DDBJ whole genome shotgun (WGS) entry which is preliminary data.</text>
</comment>
<dbReference type="InterPro" id="IPR036237">
    <property type="entry name" value="Xyl_isomerase-like_sf"/>
</dbReference>
<sequence length="275" mass="30706">MFIGSHVSIANGYFGAAKTISKMGGNAFQYFPKNPRSLSIKEFNPLDTKQCRDFCIENDIVSVAHSSYPTNLIPENNVAQQQVIQSLLNDLEIAESCGSIGVVVHFGSSKQLEPLEGYTKMIAMINNVLTHWQGSARLLIENNAGVSSDMGITIEEMVQIRELSDYPHQIGFCFDTCHAFASGIWTGDNWLELETKGIELDFFSHLDLIHFNNSKYPVSSRKDRHANLSTGHIATTQLQTILRSKVCNQIPLILETPKNETASHPEEIALLKSWY</sequence>
<gene>
    <name evidence="10" type="ORF">J7W16_04875</name>
</gene>
<evidence type="ECO:0000256" key="3">
    <source>
        <dbReference type="ARBA" id="ARBA00022722"/>
    </source>
</evidence>
<keyword evidence="6 10" id="KW-0378">Hydrolase</keyword>
<dbReference type="InterPro" id="IPR001719">
    <property type="entry name" value="AP_endonuc_2"/>
</dbReference>
<dbReference type="EC" id="3.1.21.2" evidence="10"/>
<evidence type="ECO:0000256" key="2">
    <source>
        <dbReference type="ARBA" id="ARBA00005340"/>
    </source>
</evidence>
<dbReference type="InterPro" id="IPR013022">
    <property type="entry name" value="Xyl_isomerase-like_TIM-brl"/>
</dbReference>
<evidence type="ECO:0000256" key="5">
    <source>
        <dbReference type="ARBA" id="ARBA00022763"/>
    </source>
</evidence>
<dbReference type="GO" id="GO:0003677">
    <property type="term" value="F:DNA binding"/>
    <property type="evidence" value="ECO:0007669"/>
    <property type="project" value="InterPro"/>
</dbReference>
<dbReference type="GO" id="GO:0006284">
    <property type="term" value="P:base-excision repair"/>
    <property type="evidence" value="ECO:0007669"/>
    <property type="project" value="TreeGrafter"/>
</dbReference>
<keyword evidence="5" id="KW-0227">DNA damage</keyword>
<evidence type="ECO:0000256" key="6">
    <source>
        <dbReference type="ARBA" id="ARBA00022801"/>
    </source>
</evidence>
<dbReference type="GO" id="GO:0008270">
    <property type="term" value="F:zinc ion binding"/>
    <property type="evidence" value="ECO:0007669"/>
    <property type="project" value="InterPro"/>
</dbReference>
<dbReference type="PROSITE" id="PS00730">
    <property type="entry name" value="AP_NUCLEASE_F2_2"/>
    <property type="match status" value="1"/>
</dbReference>
<keyword evidence="11" id="KW-1185">Reference proteome</keyword>
<dbReference type="SUPFAM" id="SSF51658">
    <property type="entry name" value="Xylose isomerase-like"/>
    <property type="match status" value="1"/>
</dbReference>
<dbReference type="PROSITE" id="PS51432">
    <property type="entry name" value="AP_NUCLEASE_F2_4"/>
    <property type="match status" value="1"/>
</dbReference>
<feature type="domain" description="Xylose isomerase-like TIM barrel" evidence="9">
    <location>
        <begin position="20"/>
        <end position="273"/>
    </location>
</feature>
<evidence type="ECO:0000259" key="9">
    <source>
        <dbReference type="Pfam" id="PF01261"/>
    </source>
</evidence>
<dbReference type="InterPro" id="IPR018246">
    <property type="entry name" value="AP_endonuc_F2_Zn_BS"/>
</dbReference>
<dbReference type="GO" id="GO:0003906">
    <property type="term" value="F:DNA-(apurinic or apyrimidinic site) endonuclease activity"/>
    <property type="evidence" value="ECO:0007669"/>
    <property type="project" value="TreeGrafter"/>
</dbReference>
<dbReference type="Proteomes" id="UP000678228">
    <property type="component" value="Unassembled WGS sequence"/>
</dbReference>
<organism evidence="10 11">
    <name type="scientific">Halalkalibacter suaedae</name>
    <dbReference type="NCBI Taxonomy" id="2822140"/>
    <lineage>
        <taxon>Bacteria</taxon>
        <taxon>Bacillati</taxon>
        <taxon>Bacillota</taxon>
        <taxon>Bacilli</taxon>
        <taxon>Bacillales</taxon>
        <taxon>Bacillaceae</taxon>
        <taxon>Halalkalibacter</taxon>
    </lineage>
</organism>
<keyword evidence="7" id="KW-0862">Zinc</keyword>
<proteinExistence type="inferred from homology"/>
<dbReference type="NCBIfam" id="TIGR00587">
    <property type="entry name" value="nfo"/>
    <property type="match status" value="1"/>
</dbReference>
<keyword evidence="3" id="KW-0540">Nuclease</keyword>
<dbReference type="GO" id="GO:0008833">
    <property type="term" value="F:deoxyribonuclease IV (phage-T4-induced) activity"/>
    <property type="evidence" value="ECO:0007669"/>
    <property type="project" value="UniProtKB-EC"/>
</dbReference>
<reference evidence="10" key="1">
    <citation type="submission" date="2021-03" db="EMBL/GenBank/DDBJ databases">
        <title>Bacillus suaedae sp. nov., isolated from Suaeda aralocaspica.</title>
        <authorList>
            <person name="Lei R.F.R."/>
        </authorList>
    </citation>
    <scope>NUCLEOTIDE SEQUENCE</scope>
    <source>
        <strain evidence="10">YZJH907-2</strain>
    </source>
</reference>
<dbReference type="GO" id="GO:0008081">
    <property type="term" value="F:phosphoric diester hydrolase activity"/>
    <property type="evidence" value="ECO:0007669"/>
    <property type="project" value="TreeGrafter"/>
</dbReference>
<dbReference type="AlphaFoldDB" id="A0A941ANK9"/>
<evidence type="ECO:0000256" key="8">
    <source>
        <dbReference type="ARBA" id="ARBA00023204"/>
    </source>
</evidence>
<dbReference type="SMART" id="SM00518">
    <property type="entry name" value="AP2Ec"/>
    <property type="match status" value="1"/>
</dbReference>
<dbReference type="RefSeq" id="WP_210596100.1">
    <property type="nucleotide sequence ID" value="NZ_JAGKSQ010000002.1"/>
</dbReference>
<evidence type="ECO:0000256" key="1">
    <source>
        <dbReference type="ARBA" id="ARBA00001947"/>
    </source>
</evidence>
<keyword evidence="8" id="KW-0234">DNA repair</keyword>
<dbReference type="Gene3D" id="3.20.20.150">
    <property type="entry name" value="Divalent-metal-dependent TIM barrel enzymes"/>
    <property type="match status" value="1"/>
</dbReference>
<dbReference type="PANTHER" id="PTHR21445">
    <property type="entry name" value="ENDONUCLEASE IV ENDODEOXYRIBONUCLEASE IV"/>
    <property type="match status" value="1"/>
</dbReference>
<dbReference type="EMBL" id="JAGKSQ010000002">
    <property type="protein sequence ID" value="MBP3950457.1"/>
    <property type="molecule type" value="Genomic_DNA"/>
</dbReference>
<comment type="similarity">
    <text evidence="2">Belongs to the AP endonuclease 2 family.</text>
</comment>